<keyword evidence="6 16" id="KW-0067">ATP-binding</keyword>
<comment type="function">
    <text evidence="12">Cell wall formation.</text>
</comment>
<evidence type="ECO:0000256" key="14">
    <source>
        <dbReference type="PIRSR" id="PIRSR039102-2"/>
    </source>
</evidence>
<evidence type="ECO:0000256" key="10">
    <source>
        <dbReference type="ARBA" id="ARBA00023211"/>
    </source>
</evidence>
<keyword evidence="19" id="KW-1185">Reference proteome</keyword>
<keyword evidence="7 15" id="KW-0460">Magnesium</keyword>
<keyword evidence="5 14" id="KW-0547">Nucleotide-binding</keyword>
<feature type="active site" evidence="13">
    <location>
        <position position="16"/>
    </location>
</feature>
<dbReference type="InterPro" id="IPR011127">
    <property type="entry name" value="Dala_Dala_lig_N"/>
</dbReference>
<dbReference type="GO" id="GO:0005524">
    <property type="term" value="F:ATP binding"/>
    <property type="evidence" value="ECO:0007669"/>
    <property type="project" value="UniProtKB-UniRule"/>
</dbReference>
<dbReference type="PANTHER" id="PTHR23132:SF25">
    <property type="entry name" value="D-ALANINE--D-ALANINE LIGASE A"/>
    <property type="match status" value="1"/>
</dbReference>
<comment type="pathway">
    <text evidence="12">Cell wall biogenesis; peptidoglycan biosynthesis.</text>
</comment>
<feature type="binding site" evidence="15">
    <location>
        <position position="287"/>
    </location>
    <ligand>
        <name>Mg(2+)</name>
        <dbReference type="ChEBI" id="CHEBI:18420"/>
        <label>2</label>
    </ligand>
</feature>
<comment type="catalytic activity">
    <reaction evidence="12">
        <text>2 D-alanine + ATP = D-alanyl-D-alanine + ADP + phosphate + H(+)</text>
        <dbReference type="Rhea" id="RHEA:11224"/>
        <dbReference type="ChEBI" id="CHEBI:15378"/>
        <dbReference type="ChEBI" id="CHEBI:30616"/>
        <dbReference type="ChEBI" id="CHEBI:43474"/>
        <dbReference type="ChEBI" id="CHEBI:57416"/>
        <dbReference type="ChEBI" id="CHEBI:57822"/>
        <dbReference type="ChEBI" id="CHEBI:456216"/>
        <dbReference type="EC" id="6.3.2.4"/>
    </reaction>
</comment>
<evidence type="ECO:0000256" key="13">
    <source>
        <dbReference type="PIRSR" id="PIRSR039102-1"/>
    </source>
</evidence>
<dbReference type="PROSITE" id="PS00844">
    <property type="entry name" value="DALA_DALA_LIGASE_2"/>
    <property type="match status" value="1"/>
</dbReference>
<feature type="binding site" evidence="14">
    <location>
        <begin position="193"/>
        <end position="201"/>
    </location>
    <ligand>
        <name>ATP</name>
        <dbReference type="ChEBI" id="CHEBI:30616"/>
    </ligand>
</feature>
<dbReference type="NCBIfam" id="TIGR01205">
    <property type="entry name" value="D_ala_D_alaTIGR"/>
    <property type="match status" value="1"/>
</dbReference>
<evidence type="ECO:0000256" key="8">
    <source>
        <dbReference type="ARBA" id="ARBA00022960"/>
    </source>
</evidence>
<feature type="domain" description="ATP-grasp" evidence="17">
    <location>
        <begin position="123"/>
        <end position="320"/>
    </location>
</feature>
<dbReference type="NCBIfam" id="NF002528">
    <property type="entry name" value="PRK01966.1-4"/>
    <property type="match status" value="1"/>
</dbReference>
<feature type="binding site" evidence="14">
    <location>
        <begin position="286"/>
        <end position="287"/>
    </location>
    <ligand>
        <name>ATP</name>
        <dbReference type="ChEBI" id="CHEBI:30616"/>
    </ligand>
</feature>
<gene>
    <name evidence="12 18" type="primary">ddl</name>
    <name evidence="18" type="ORF">Mterra_01990</name>
</gene>
<dbReference type="Pfam" id="PF01820">
    <property type="entry name" value="Dala_Dala_lig_N"/>
    <property type="match status" value="1"/>
</dbReference>
<evidence type="ECO:0000256" key="2">
    <source>
        <dbReference type="ARBA" id="ARBA00010871"/>
    </source>
</evidence>
<feature type="binding site" evidence="15">
    <location>
        <position position="274"/>
    </location>
    <ligand>
        <name>Mg(2+)</name>
        <dbReference type="ChEBI" id="CHEBI:18420"/>
        <label>1</label>
    </ligand>
</feature>
<evidence type="ECO:0000256" key="9">
    <source>
        <dbReference type="ARBA" id="ARBA00022984"/>
    </source>
</evidence>
<evidence type="ECO:0000256" key="16">
    <source>
        <dbReference type="PROSITE-ProRule" id="PRU00409"/>
    </source>
</evidence>
<sequence>MRQLHILLIAGGKSGEHEVSLSSARGVLAAMPHPTTLAVIAKDGKWLLGEAARRALEAGVAEQGEHPFPPPVPWHGFDAAFPLLHGRWGEDGTIQGFFEFLGLPYVGAGVAASAVCMDKDLCKRVLQQAGIPVVPWVTFYHGESTPEPHFRPPYFVKPANTGSSVGVSKVRADQDGQSALEEAFRWDHKALVEMGLEGVRELEVALLGNIHAEASVVGEITYASEFYDYETKYTEGRAQLHIPAPIPAELSRRIRELAVEAYRVLGVRGLARVDFFLAEGGTLYLNELNTMPGFTPTSMYPKLWQASGLAYPELLDRLVRLALG</sequence>
<feature type="binding site" evidence="15">
    <location>
        <position position="287"/>
    </location>
    <ligand>
        <name>Mg(2+)</name>
        <dbReference type="ChEBI" id="CHEBI:18420"/>
        <label>1</label>
    </ligand>
</feature>
<dbReference type="PIRSF" id="PIRSF039102">
    <property type="entry name" value="Ddl/VanB"/>
    <property type="match status" value="1"/>
</dbReference>
<dbReference type="GO" id="GO:0008716">
    <property type="term" value="F:D-alanine-D-alanine ligase activity"/>
    <property type="evidence" value="ECO:0007669"/>
    <property type="project" value="UniProtKB-UniRule"/>
</dbReference>
<dbReference type="PROSITE" id="PS00843">
    <property type="entry name" value="DALA_DALA_LIGASE_1"/>
    <property type="match status" value="1"/>
</dbReference>
<keyword evidence="9 12" id="KW-0573">Peptidoglycan synthesis</keyword>
<dbReference type="InterPro" id="IPR013815">
    <property type="entry name" value="ATP_grasp_subdomain_1"/>
</dbReference>
<comment type="cofactor">
    <cofactor evidence="15">
        <name>Mg(2+)</name>
        <dbReference type="ChEBI" id="CHEBI:18420"/>
    </cofactor>
    <cofactor evidence="15">
        <name>Mn(2+)</name>
        <dbReference type="ChEBI" id="CHEBI:29035"/>
    </cofactor>
    <text evidence="15">Binds 2 magnesium or manganese ions per subunit.</text>
</comment>
<dbReference type="GO" id="GO:0046872">
    <property type="term" value="F:metal ion binding"/>
    <property type="evidence" value="ECO:0007669"/>
    <property type="project" value="UniProtKB-KW"/>
</dbReference>
<evidence type="ECO:0000256" key="5">
    <source>
        <dbReference type="ARBA" id="ARBA00022741"/>
    </source>
</evidence>
<evidence type="ECO:0000256" key="11">
    <source>
        <dbReference type="ARBA" id="ARBA00023316"/>
    </source>
</evidence>
<feature type="binding site" evidence="14">
    <location>
        <position position="119"/>
    </location>
    <ligand>
        <name>ATP</name>
        <dbReference type="ChEBI" id="CHEBI:30616"/>
    </ligand>
</feature>
<dbReference type="GO" id="GO:0009252">
    <property type="term" value="P:peptidoglycan biosynthetic process"/>
    <property type="evidence" value="ECO:0007669"/>
    <property type="project" value="UniProtKB-UniRule"/>
</dbReference>
<dbReference type="GO" id="GO:0071555">
    <property type="term" value="P:cell wall organization"/>
    <property type="evidence" value="ECO:0007669"/>
    <property type="project" value="UniProtKB-KW"/>
</dbReference>
<dbReference type="Proteomes" id="UP000265715">
    <property type="component" value="Unassembled WGS sequence"/>
</dbReference>
<evidence type="ECO:0000313" key="18">
    <source>
        <dbReference type="EMBL" id="RIH84418.1"/>
    </source>
</evidence>
<feature type="active site" evidence="13">
    <location>
        <position position="298"/>
    </location>
</feature>
<feature type="active site" evidence="13">
    <location>
        <position position="163"/>
    </location>
</feature>
<dbReference type="Gene3D" id="3.30.470.20">
    <property type="entry name" value="ATP-grasp fold, B domain"/>
    <property type="match status" value="1"/>
</dbReference>
<dbReference type="GO" id="GO:0005829">
    <property type="term" value="C:cytosol"/>
    <property type="evidence" value="ECO:0007669"/>
    <property type="project" value="TreeGrafter"/>
</dbReference>
<dbReference type="GO" id="GO:0008360">
    <property type="term" value="P:regulation of cell shape"/>
    <property type="evidence" value="ECO:0007669"/>
    <property type="project" value="UniProtKB-KW"/>
</dbReference>
<dbReference type="SUPFAM" id="SSF56059">
    <property type="entry name" value="Glutathione synthetase ATP-binding domain-like"/>
    <property type="match status" value="1"/>
</dbReference>
<dbReference type="EC" id="6.3.2.4" evidence="12"/>
<evidence type="ECO:0000259" key="17">
    <source>
        <dbReference type="PROSITE" id="PS50975"/>
    </source>
</evidence>
<name>A0A399EKC8_9DEIN</name>
<comment type="caution">
    <text evidence="18">The sequence shown here is derived from an EMBL/GenBank/DDBJ whole genome shotgun (WGS) entry which is preliminary data.</text>
</comment>
<evidence type="ECO:0000256" key="7">
    <source>
        <dbReference type="ARBA" id="ARBA00022842"/>
    </source>
</evidence>
<comment type="similarity">
    <text evidence="2 12">Belongs to the D-alanine--D-alanine ligase family.</text>
</comment>
<organism evidence="18 19">
    <name type="scientific">Calidithermus terrae</name>
    <dbReference type="NCBI Taxonomy" id="1408545"/>
    <lineage>
        <taxon>Bacteria</taxon>
        <taxon>Thermotogati</taxon>
        <taxon>Deinococcota</taxon>
        <taxon>Deinococci</taxon>
        <taxon>Thermales</taxon>
        <taxon>Thermaceae</taxon>
        <taxon>Calidithermus</taxon>
    </lineage>
</organism>
<dbReference type="InterPro" id="IPR000291">
    <property type="entry name" value="D-Ala_lig_Van_CS"/>
</dbReference>
<dbReference type="Gene3D" id="3.40.50.20">
    <property type="match status" value="1"/>
</dbReference>
<evidence type="ECO:0000256" key="4">
    <source>
        <dbReference type="ARBA" id="ARBA00022723"/>
    </source>
</evidence>
<evidence type="ECO:0000256" key="12">
    <source>
        <dbReference type="HAMAP-Rule" id="MF_00047"/>
    </source>
</evidence>
<comment type="cofactor">
    <cofactor evidence="1">
        <name>Mn(2+)</name>
        <dbReference type="ChEBI" id="CHEBI:29035"/>
    </cofactor>
</comment>
<dbReference type="Gene3D" id="3.30.1490.20">
    <property type="entry name" value="ATP-grasp fold, A domain"/>
    <property type="match status" value="1"/>
</dbReference>
<dbReference type="AlphaFoldDB" id="A0A399EKC8"/>
<keyword evidence="12" id="KW-0963">Cytoplasm</keyword>
<dbReference type="UniPathway" id="UPA00219"/>
<evidence type="ECO:0000256" key="1">
    <source>
        <dbReference type="ARBA" id="ARBA00001936"/>
    </source>
</evidence>
<dbReference type="NCBIfam" id="NF002378">
    <property type="entry name" value="PRK01372.1"/>
    <property type="match status" value="1"/>
</dbReference>
<dbReference type="InterPro" id="IPR005905">
    <property type="entry name" value="D_ala_D_ala"/>
</dbReference>
<keyword evidence="3 12" id="KW-0436">Ligase</keyword>
<dbReference type="PROSITE" id="PS50975">
    <property type="entry name" value="ATP_GRASP"/>
    <property type="match status" value="1"/>
</dbReference>
<dbReference type="FunFam" id="3.30.470.20:FF:000008">
    <property type="entry name" value="D-alanine--D-alanine ligase"/>
    <property type="match status" value="1"/>
</dbReference>
<proteinExistence type="inferred from homology"/>
<dbReference type="PANTHER" id="PTHR23132">
    <property type="entry name" value="D-ALANINE--D-ALANINE LIGASE"/>
    <property type="match status" value="1"/>
</dbReference>
<dbReference type="EMBL" id="QXDL01000074">
    <property type="protein sequence ID" value="RIH84418.1"/>
    <property type="molecule type" value="Genomic_DNA"/>
</dbReference>
<protein>
    <recommendedName>
        <fullName evidence="12">D-alanine--D-alanine ligase</fullName>
        <ecNumber evidence="12">6.3.2.4</ecNumber>
    </recommendedName>
    <alternativeName>
        <fullName evidence="12">D-Ala-D-Ala ligase</fullName>
    </alternativeName>
    <alternativeName>
        <fullName evidence="12">D-alanylalanine synthetase</fullName>
    </alternativeName>
</protein>
<dbReference type="InterPro" id="IPR011095">
    <property type="entry name" value="Dala_Dala_lig_C"/>
</dbReference>
<feature type="binding site" evidence="14">
    <location>
        <begin position="163"/>
        <end position="164"/>
    </location>
    <ligand>
        <name>ATP</name>
        <dbReference type="ChEBI" id="CHEBI:30616"/>
    </ligand>
</feature>
<keyword evidence="10 15" id="KW-0464">Manganese</keyword>
<dbReference type="HAMAP" id="MF_00047">
    <property type="entry name" value="Dala_Dala_lig"/>
    <property type="match status" value="1"/>
</dbReference>
<dbReference type="InterPro" id="IPR011761">
    <property type="entry name" value="ATP-grasp"/>
</dbReference>
<dbReference type="InterPro" id="IPR016185">
    <property type="entry name" value="PreATP-grasp_dom_sf"/>
</dbReference>
<evidence type="ECO:0000256" key="6">
    <source>
        <dbReference type="ARBA" id="ARBA00022840"/>
    </source>
</evidence>
<dbReference type="SUPFAM" id="SSF52440">
    <property type="entry name" value="PreATP-grasp domain"/>
    <property type="match status" value="1"/>
</dbReference>
<evidence type="ECO:0000313" key="19">
    <source>
        <dbReference type="Proteomes" id="UP000265715"/>
    </source>
</evidence>
<evidence type="ECO:0000256" key="3">
    <source>
        <dbReference type="ARBA" id="ARBA00022598"/>
    </source>
</evidence>
<evidence type="ECO:0000256" key="15">
    <source>
        <dbReference type="PIRSR" id="PIRSR039102-3"/>
    </source>
</evidence>
<keyword evidence="8 12" id="KW-0133">Cell shape</keyword>
<reference evidence="18 19" key="1">
    <citation type="submission" date="2018-08" db="EMBL/GenBank/DDBJ databases">
        <title>Meiothermus terrae DSM 26712 genome sequencing project.</title>
        <authorList>
            <person name="Da Costa M.S."/>
            <person name="Albuquerque L."/>
            <person name="Raposo P."/>
            <person name="Froufe H.J.C."/>
            <person name="Barroso C.S."/>
            <person name="Egas C."/>
        </authorList>
    </citation>
    <scope>NUCLEOTIDE SEQUENCE [LARGE SCALE GENOMIC DNA]</scope>
    <source>
        <strain evidence="18 19">DSM 26712</strain>
    </source>
</reference>
<feature type="binding site" evidence="14">
    <location>
        <begin position="155"/>
        <end position="157"/>
    </location>
    <ligand>
        <name>ATP</name>
        <dbReference type="ChEBI" id="CHEBI:30616"/>
    </ligand>
</feature>
<keyword evidence="4 15" id="KW-0479">Metal-binding</keyword>
<feature type="binding site" evidence="15">
    <location>
        <position position="289"/>
    </location>
    <ligand>
        <name>Mg(2+)</name>
        <dbReference type="ChEBI" id="CHEBI:18420"/>
        <label>2</label>
    </ligand>
</feature>
<keyword evidence="11 12" id="KW-0961">Cell wall biogenesis/degradation</keyword>
<accession>A0A399EKC8</accession>
<dbReference type="Pfam" id="PF07478">
    <property type="entry name" value="Dala_Dala_lig_C"/>
    <property type="match status" value="1"/>
</dbReference>
<comment type="subcellular location">
    <subcellularLocation>
        <location evidence="12">Cytoplasm</location>
    </subcellularLocation>
</comment>